<dbReference type="Proteomes" id="UP000609172">
    <property type="component" value="Unassembled WGS sequence"/>
</dbReference>
<organism evidence="2 3">
    <name type="scientific">Flavobacterium agrisoli</name>
    <dbReference type="NCBI Taxonomy" id="2793066"/>
    <lineage>
        <taxon>Bacteria</taxon>
        <taxon>Pseudomonadati</taxon>
        <taxon>Bacteroidota</taxon>
        <taxon>Flavobacteriia</taxon>
        <taxon>Flavobacteriales</taxon>
        <taxon>Flavobacteriaceae</taxon>
        <taxon>Flavobacterium</taxon>
    </lineage>
</organism>
<reference evidence="2" key="1">
    <citation type="submission" date="2020-12" db="EMBL/GenBank/DDBJ databases">
        <title>Bacterial novel species Flavobacterium sp. SE-1-e isolated from soil.</title>
        <authorList>
            <person name="Jung H.-Y."/>
        </authorList>
    </citation>
    <scope>NUCLEOTIDE SEQUENCE</scope>
    <source>
        <strain evidence="2">SE-1-e</strain>
    </source>
</reference>
<evidence type="ECO:0000313" key="2">
    <source>
        <dbReference type="EMBL" id="MBK0369025.1"/>
    </source>
</evidence>
<name>A0A934PKM3_9FLAO</name>
<dbReference type="PANTHER" id="PTHR36919:SF3">
    <property type="entry name" value="BLL5882 PROTEIN"/>
    <property type="match status" value="1"/>
</dbReference>
<feature type="domain" description="DUF2147" evidence="1">
    <location>
        <begin position="25"/>
        <end position="140"/>
    </location>
</feature>
<sequence>MKKGFFTFALFLMTISAIYSQSVIGKWKTIDDETGVAKSIVEVYEKSGKIYGKVMDILREGHKNDVCVGCTGANKNRPILGMVIIKDLEKDGSEYNSGTILDPTSGKEYKCYITLETADKLKVRGYVGFSLMGRTQYWQRVKN</sequence>
<accession>A0A934PKM3</accession>
<gene>
    <name evidence="2" type="ORF">I5M07_04170</name>
</gene>
<dbReference type="InterPro" id="IPR019223">
    <property type="entry name" value="DUF2147"/>
</dbReference>
<protein>
    <submittedName>
        <fullName evidence="2">DUF2147 domain-containing protein</fullName>
    </submittedName>
</protein>
<dbReference type="EMBL" id="JAEHFV010000001">
    <property type="protein sequence ID" value="MBK0369025.1"/>
    <property type="molecule type" value="Genomic_DNA"/>
</dbReference>
<dbReference type="Pfam" id="PF09917">
    <property type="entry name" value="DUF2147"/>
    <property type="match status" value="1"/>
</dbReference>
<evidence type="ECO:0000259" key="1">
    <source>
        <dbReference type="Pfam" id="PF09917"/>
    </source>
</evidence>
<dbReference type="RefSeq" id="WP_200104935.1">
    <property type="nucleotide sequence ID" value="NZ_JAEHFV010000001.1"/>
</dbReference>
<dbReference type="Gene3D" id="2.40.128.520">
    <property type="match status" value="1"/>
</dbReference>
<comment type="caution">
    <text evidence="2">The sequence shown here is derived from an EMBL/GenBank/DDBJ whole genome shotgun (WGS) entry which is preliminary data.</text>
</comment>
<keyword evidence="3" id="KW-1185">Reference proteome</keyword>
<proteinExistence type="predicted"/>
<evidence type="ECO:0000313" key="3">
    <source>
        <dbReference type="Proteomes" id="UP000609172"/>
    </source>
</evidence>
<dbReference type="PANTHER" id="PTHR36919">
    <property type="entry name" value="BLR1215 PROTEIN"/>
    <property type="match status" value="1"/>
</dbReference>
<dbReference type="AlphaFoldDB" id="A0A934PKM3"/>